<evidence type="ECO:0000256" key="3">
    <source>
        <dbReference type="ARBA" id="ARBA00023163"/>
    </source>
</evidence>
<dbReference type="PANTHER" id="PTHR43280:SF2">
    <property type="entry name" value="HTH-TYPE TRANSCRIPTIONAL REGULATOR EXSA"/>
    <property type="match status" value="1"/>
</dbReference>
<evidence type="ECO:0000256" key="1">
    <source>
        <dbReference type="ARBA" id="ARBA00023015"/>
    </source>
</evidence>
<dbReference type="InterPro" id="IPR009057">
    <property type="entry name" value="Homeodomain-like_sf"/>
</dbReference>
<dbReference type="SUPFAM" id="SSF46689">
    <property type="entry name" value="Homeodomain-like"/>
    <property type="match status" value="1"/>
</dbReference>
<keyword evidence="2" id="KW-0238">DNA-binding</keyword>
<dbReference type="Proteomes" id="UP001165381">
    <property type="component" value="Unassembled WGS sequence"/>
</dbReference>
<evidence type="ECO:0000256" key="2">
    <source>
        <dbReference type="ARBA" id="ARBA00023125"/>
    </source>
</evidence>
<gene>
    <name evidence="5" type="ORF">M3P09_11015</name>
</gene>
<dbReference type="EMBL" id="JAMFLZ010000004">
    <property type="protein sequence ID" value="MCL6295526.1"/>
    <property type="molecule type" value="Genomic_DNA"/>
</dbReference>
<sequence length="280" mass="32524">MGNILFNKKGEKVLALIPISKQTIASLFEVPNFYAVFFFEKAAGNIIMDGQEIIIKEHFILFYYPYQKLSLKGDFEGVCIQFHPDFFCIDIHAKDIGCQGVLFNNFFGDGLLRCSAKEYKKLSEFYSNLNKELLVKEMGQLDMVSSQLKIFLINAVRVKAKRNQDALPDKDNLHYQIKLLIDTNFFVESSPKFYANALEVSLTTFNRLCHKYFQNSFINILNLKRIATAKNKLFLTNFPIKNIAYEVGYNDPLYFTRVFKKYTGISPKDFRKQLKNNRLV</sequence>
<comment type="caution">
    <text evidence="5">The sequence shown here is derived from an EMBL/GenBank/DDBJ whole genome shotgun (WGS) entry which is preliminary data.</text>
</comment>
<keyword evidence="3" id="KW-0804">Transcription</keyword>
<keyword evidence="6" id="KW-1185">Reference proteome</keyword>
<dbReference type="PANTHER" id="PTHR43280">
    <property type="entry name" value="ARAC-FAMILY TRANSCRIPTIONAL REGULATOR"/>
    <property type="match status" value="1"/>
</dbReference>
<proteinExistence type="predicted"/>
<dbReference type="InterPro" id="IPR018062">
    <property type="entry name" value="HTH_AraC-typ_CS"/>
</dbReference>
<name>A0ABT0QEV7_9FLAO</name>
<dbReference type="PROSITE" id="PS01124">
    <property type="entry name" value="HTH_ARAC_FAMILY_2"/>
    <property type="match status" value="1"/>
</dbReference>
<dbReference type="SMART" id="SM00342">
    <property type="entry name" value="HTH_ARAC"/>
    <property type="match status" value="1"/>
</dbReference>
<evidence type="ECO:0000313" key="5">
    <source>
        <dbReference type="EMBL" id="MCL6295526.1"/>
    </source>
</evidence>
<protein>
    <submittedName>
        <fullName evidence="5">AraC family transcriptional regulator</fullName>
    </submittedName>
</protein>
<dbReference type="Gene3D" id="1.10.10.60">
    <property type="entry name" value="Homeodomain-like"/>
    <property type="match status" value="1"/>
</dbReference>
<evidence type="ECO:0000313" key="6">
    <source>
        <dbReference type="Proteomes" id="UP001165381"/>
    </source>
</evidence>
<keyword evidence="1" id="KW-0805">Transcription regulation</keyword>
<feature type="domain" description="HTH araC/xylS-type" evidence="4">
    <location>
        <begin position="175"/>
        <end position="273"/>
    </location>
</feature>
<dbReference type="Pfam" id="PF12833">
    <property type="entry name" value="HTH_18"/>
    <property type="match status" value="1"/>
</dbReference>
<organism evidence="5 6">
    <name type="scientific">Jejuia spongiicola</name>
    <dbReference type="NCBI Taxonomy" id="2942207"/>
    <lineage>
        <taxon>Bacteria</taxon>
        <taxon>Pseudomonadati</taxon>
        <taxon>Bacteroidota</taxon>
        <taxon>Flavobacteriia</taxon>
        <taxon>Flavobacteriales</taxon>
        <taxon>Flavobacteriaceae</taxon>
        <taxon>Jejuia</taxon>
    </lineage>
</organism>
<evidence type="ECO:0000259" key="4">
    <source>
        <dbReference type="PROSITE" id="PS01124"/>
    </source>
</evidence>
<dbReference type="InterPro" id="IPR018060">
    <property type="entry name" value="HTH_AraC"/>
</dbReference>
<dbReference type="PROSITE" id="PS00041">
    <property type="entry name" value="HTH_ARAC_FAMILY_1"/>
    <property type="match status" value="1"/>
</dbReference>
<dbReference type="PRINTS" id="PR00032">
    <property type="entry name" value="HTHARAC"/>
</dbReference>
<dbReference type="RefSeq" id="WP_249973167.1">
    <property type="nucleotide sequence ID" value="NZ_JAMFLZ010000004.1"/>
</dbReference>
<dbReference type="InterPro" id="IPR020449">
    <property type="entry name" value="Tscrpt_reg_AraC-type_HTH"/>
</dbReference>
<accession>A0ABT0QEV7</accession>
<reference evidence="5" key="1">
    <citation type="submission" date="2022-05" db="EMBL/GenBank/DDBJ databases">
        <authorList>
            <person name="Park J.-S."/>
        </authorList>
    </citation>
    <scope>NUCLEOTIDE SEQUENCE</scope>
    <source>
        <strain evidence="5">2012CJ34-3</strain>
    </source>
</reference>